<dbReference type="PRINTS" id="PR00463">
    <property type="entry name" value="EP450I"/>
</dbReference>
<keyword evidence="3 7" id="KW-0479">Metal-binding</keyword>
<sequence length="719" mass="83009">MTVIVISGLTYLAIGFLIAGLGFLRYLRDRRGVPQSAWDVRRAPGPKPWPIIGNLHLLQGYKVPYQAFVDLSKKFGDVYALQLGSVPALVVHGVENIREVLVHKSHQFDSRPNFNRYHQLFHGNKENSLAFCDWSNVQKKRRDLLKDHVFPKVYGNNFQHLNQLICEEVNKLIESVRDCADNNNGGSDKKKEENTENLMYKIRDGRTLINRTTTQFRHNFKNLMNLIESKHVESLVRFPRYLKTATSEPVNHLQNPVSIKDRILPTCANIFLRYFCSVNMELTEEFRQFVDNFDKIFFEVNQGYVYDFLPFLSVFYKKDIKRVQRHSRDIRDFVLKNLIKDRLEEIEEDSIERDYVDALLKDVKWGGGERLSMETALFSLEDIIGGHTAIGNFLVKLLTFLVDNKVVQRRIREEVERRGKDFISLEDRVHMPYTEAVVMEALRMLSSPIVPHVSNQDTVVSGFKVKNDTLVFLNNYELNMSESLWSNPRLFDPTRFISSSTGAKTKPAHFLPFGGGKRSCMGYKLVQFVSFVFLANLVNNFDICSVPGERYDEVNLGNLALPTQTYKFEFRKSKILSTGTSGKKRRSQRDEGSDMTERTNSVEICCNEGGLIDIESLVEKSVPSWTTDIWDEKEIKNSMQKNEERLSAAKSSNTSNSLEKKIKRKINELVSEEQALVDLYREAAEVARAKEEEYRDKSLTLLEQIEKDKNLLSRLKGLR</sequence>
<evidence type="ECO:0000256" key="6">
    <source>
        <dbReference type="ARBA" id="ARBA00023033"/>
    </source>
</evidence>
<dbReference type="Pfam" id="PF00067">
    <property type="entry name" value="p450"/>
    <property type="match status" value="2"/>
</dbReference>
<dbReference type="GO" id="GO:0005506">
    <property type="term" value="F:iron ion binding"/>
    <property type="evidence" value="ECO:0007669"/>
    <property type="project" value="InterPro"/>
</dbReference>
<comment type="caution">
    <text evidence="11">The sequence shown here is derived from an EMBL/GenBank/DDBJ whole genome shotgun (WGS) entry which is preliminary data.</text>
</comment>
<feature type="binding site" description="axial binding residue" evidence="7">
    <location>
        <position position="520"/>
    </location>
    <ligand>
        <name>heme</name>
        <dbReference type="ChEBI" id="CHEBI:30413"/>
    </ligand>
    <ligandPart>
        <name>Fe</name>
        <dbReference type="ChEBI" id="CHEBI:18248"/>
    </ligandPart>
</feature>
<feature type="transmembrane region" description="Helical" evidence="10">
    <location>
        <begin position="6"/>
        <end position="27"/>
    </location>
</feature>
<evidence type="ECO:0000256" key="9">
    <source>
        <dbReference type="SAM" id="MobiDB-lite"/>
    </source>
</evidence>
<evidence type="ECO:0000256" key="2">
    <source>
        <dbReference type="ARBA" id="ARBA00010617"/>
    </source>
</evidence>
<gene>
    <name evidence="11" type="ORF">RUM43_008108</name>
</gene>
<dbReference type="GO" id="GO:0020037">
    <property type="term" value="F:heme binding"/>
    <property type="evidence" value="ECO:0007669"/>
    <property type="project" value="InterPro"/>
</dbReference>
<evidence type="ECO:0000256" key="8">
    <source>
        <dbReference type="SAM" id="Coils"/>
    </source>
</evidence>
<keyword evidence="5 7" id="KW-0408">Iron</keyword>
<keyword evidence="10" id="KW-1133">Transmembrane helix</keyword>
<proteinExistence type="inferred from homology"/>
<keyword evidence="6" id="KW-0503">Monooxygenase</keyword>
<name>A0AAN8PN24_POLSC</name>
<dbReference type="InterPro" id="IPR001128">
    <property type="entry name" value="Cyt_P450"/>
</dbReference>
<feature type="coiled-coil region" evidence="8">
    <location>
        <begin position="655"/>
        <end position="682"/>
    </location>
</feature>
<keyword evidence="7" id="KW-0349">Heme</keyword>
<dbReference type="SUPFAM" id="SSF48264">
    <property type="entry name" value="Cytochrome P450"/>
    <property type="match status" value="1"/>
</dbReference>
<feature type="region of interest" description="Disordered" evidence="9">
    <location>
        <begin position="579"/>
        <end position="599"/>
    </location>
</feature>
<reference evidence="11 12" key="1">
    <citation type="submission" date="2023-10" db="EMBL/GenBank/DDBJ databases">
        <title>Genomes of two closely related lineages of the louse Polyplax serrata with different host specificities.</title>
        <authorList>
            <person name="Martinu J."/>
            <person name="Tarabai H."/>
            <person name="Stefka J."/>
            <person name="Hypsa V."/>
        </authorList>
    </citation>
    <scope>NUCLEOTIDE SEQUENCE [LARGE SCALE GENOMIC DNA]</scope>
    <source>
        <strain evidence="11">HR10_N</strain>
    </source>
</reference>
<dbReference type="InterPro" id="IPR002401">
    <property type="entry name" value="Cyt_P450_E_grp-I"/>
</dbReference>
<dbReference type="GO" id="GO:0004497">
    <property type="term" value="F:monooxygenase activity"/>
    <property type="evidence" value="ECO:0007669"/>
    <property type="project" value="UniProtKB-KW"/>
</dbReference>
<dbReference type="GO" id="GO:0016705">
    <property type="term" value="F:oxidoreductase activity, acting on paired donors, with incorporation or reduction of molecular oxygen"/>
    <property type="evidence" value="ECO:0007669"/>
    <property type="project" value="InterPro"/>
</dbReference>
<dbReference type="Proteomes" id="UP001372834">
    <property type="component" value="Unassembled WGS sequence"/>
</dbReference>
<keyword evidence="4" id="KW-0560">Oxidoreductase</keyword>
<comment type="similarity">
    <text evidence="2">Belongs to the cytochrome P450 family.</text>
</comment>
<accession>A0AAN8PN24</accession>
<dbReference type="AlphaFoldDB" id="A0AAN8PN24"/>
<feature type="compositionally biased region" description="Basic and acidic residues" evidence="9">
    <location>
        <begin position="588"/>
        <end position="597"/>
    </location>
</feature>
<keyword evidence="10" id="KW-0812">Transmembrane</keyword>
<evidence type="ECO:0000313" key="12">
    <source>
        <dbReference type="Proteomes" id="UP001372834"/>
    </source>
</evidence>
<keyword evidence="8" id="KW-0175">Coiled coil</keyword>
<dbReference type="InterPro" id="IPR017972">
    <property type="entry name" value="Cyt_P450_CS"/>
</dbReference>
<evidence type="ECO:0000256" key="3">
    <source>
        <dbReference type="ARBA" id="ARBA00022723"/>
    </source>
</evidence>
<dbReference type="PROSITE" id="PS00086">
    <property type="entry name" value="CYTOCHROME_P450"/>
    <property type="match status" value="1"/>
</dbReference>
<dbReference type="Gene3D" id="1.10.630.10">
    <property type="entry name" value="Cytochrome P450"/>
    <property type="match status" value="1"/>
</dbReference>
<keyword evidence="10" id="KW-0472">Membrane</keyword>
<evidence type="ECO:0000256" key="1">
    <source>
        <dbReference type="ARBA" id="ARBA00001971"/>
    </source>
</evidence>
<evidence type="ECO:0000313" key="11">
    <source>
        <dbReference type="EMBL" id="KAK6639833.1"/>
    </source>
</evidence>
<dbReference type="PANTHER" id="PTHR24303:SF27">
    <property type="entry name" value="CYTOCHROME P450 307B1"/>
    <property type="match status" value="1"/>
</dbReference>
<dbReference type="PANTHER" id="PTHR24303">
    <property type="entry name" value="HEME-BINDING MONOOXYGENASE FAMILY"/>
    <property type="match status" value="1"/>
</dbReference>
<evidence type="ECO:0000256" key="4">
    <source>
        <dbReference type="ARBA" id="ARBA00023002"/>
    </source>
</evidence>
<dbReference type="EMBL" id="JAWJWE010000003">
    <property type="protein sequence ID" value="KAK6639833.1"/>
    <property type="molecule type" value="Genomic_DNA"/>
</dbReference>
<evidence type="ECO:0000256" key="5">
    <source>
        <dbReference type="ARBA" id="ARBA00023004"/>
    </source>
</evidence>
<evidence type="ECO:0000256" key="10">
    <source>
        <dbReference type="SAM" id="Phobius"/>
    </source>
</evidence>
<protein>
    <recommendedName>
        <fullName evidence="13">Cytochrome P450</fullName>
    </recommendedName>
</protein>
<evidence type="ECO:0008006" key="13">
    <source>
        <dbReference type="Google" id="ProtNLM"/>
    </source>
</evidence>
<dbReference type="InterPro" id="IPR036396">
    <property type="entry name" value="Cyt_P450_sf"/>
</dbReference>
<comment type="cofactor">
    <cofactor evidence="1 7">
        <name>heme</name>
        <dbReference type="ChEBI" id="CHEBI:30413"/>
    </cofactor>
</comment>
<evidence type="ECO:0000256" key="7">
    <source>
        <dbReference type="PIRSR" id="PIRSR602401-1"/>
    </source>
</evidence>
<organism evidence="11 12">
    <name type="scientific">Polyplax serrata</name>
    <name type="common">Common mouse louse</name>
    <dbReference type="NCBI Taxonomy" id="468196"/>
    <lineage>
        <taxon>Eukaryota</taxon>
        <taxon>Metazoa</taxon>
        <taxon>Ecdysozoa</taxon>
        <taxon>Arthropoda</taxon>
        <taxon>Hexapoda</taxon>
        <taxon>Insecta</taxon>
        <taxon>Pterygota</taxon>
        <taxon>Neoptera</taxon>
        <taxon>Paraneoptera</taxon>
        <taxon>Psocodea</taxon>
        <taxon>Troctomorpha</taxon>
        <taxon>Phthiraptera</taxon>
        <taxon>Anoplura</taxon>
        <taxon>Polyplacidae</taxon>
        <taxon>Polyplax</taxon>
    </lineage>
</organism>